<evidence type="ECO:0000313" key="9">
    <source>
        <dbReference type="EMBL" id="CAH1716446.1"/>
    </source>
</evidence>
<comment type="subcellular location">
    <subcellularLocation>
        <location evidence="1">Nucleus</location>
    </subcellularLocation>
</comment>
<dbReference type="PROSITE" id="PS51486">
    <property type="entry name" value="REKLES"/>
    <property type="match status" value="1"/>
</dbReference>
<keyword evidence="4" id="KW-0804">Transcription</keyword>
<feature type="compositionally biased region" description="Polar residues" evidence="6">
    <location>
        <begin position="544"/>
        <end position="562"/>
    </location>
</feature>
<feature type="domain" description="REKLES" evidence="8">
    <location>
        <begin position="530"/>
        <end position="625"/>
    </location>
</feature>
<dbReference type="InterPro" id="IPR023334">
    <property type="entry name" value="REKLES_domain"/>
</dbReference>
<keyword evidence="2" id="KW-0805">Transcription regulation</keyword>
<feature type="region of interest" description="Disordered" evidence="6">
    <location>
        <begin position="1"/>
        <end position="44"/>
    </location>
</feature>
<feature type="compositionally biased region" description="Polar residues" evidence="6">
    <location>
        <begin position="498"/>
        <end position="510"/>
    </location>
</feature>
<keyword evidence="10" id="KW-1185">Reference proteome</keyword>
<feature type="compositionally biased region" description="Polar residues" evidence="6">
    <location>
        <begin position="522"/>
        <end position="535"/>
    </location>
</feature>
<dbReference type="PANTHER" id="PTHR15348:SF0">
    <property type="entry name" value="PROTEIN DEAD RINGER"/>
    <property type="match status" value="1"/>
</dbReference>
<protein>
    <recommendedName>
        <fullName evidence="11">Retained</fullName>
    </recommendedName>
</protein>
<dbReference type="InterPro" id="IPR001606">
    <property type="entry name" value="ARID_dom"/>
</dbReference>
<dbReference type="Pfam" id="PF01388">
    <property type="entry name" value="ARID"/>
    <property type="match status" value="1"/>
</dbReference>
<dbReference type="AlphaFoldDB" id="A0A9P0NEP4"/>
<feature type="domain" description="ARID" evidence="7">
    <location>
        <begin position="212"/>
        <end position="304"/>
    </location>
</feature>
<evidence type="ECO:0000259" key="7">
    <source>
        <dbReference type="PROSITE" id="PS51011"/>
    </source>
</evidence>
<gene>
    <name evidence="9" type="ORF">CHIRRI_LOCUS4345</name>
</gene>
<evidence type="ECO:0000256" key="1">
    <source>
        <dbReference type="ARBA" id="ARBA00004123"/>
    </source>
</evidence>
<feature type="compositionally biased region" description="Basic and acidic residues" evidence="6">
    <location>
        <begin position="1"/>
        <end position="30"/>
    </location>
</feature>
<feature type="compositionally biased region" description="Low complexity" evidence="6">
    <location>
        <begin position="436"/>
        <end position="446"/>
    </location>
</feature>
<dbReference type="CDD" id="cd16881">
    <property type="entry name" value="ARID_Dri-like"/>
    <property type="match status" value="1"/>
</dbReference>
<feature type="region of interest" description="Disordered" evidence="6">
    <location>
        <begin position="138"/>
        <end position="193"/>
    </location>
</feature>
<evidence type="ECO:0000256" key="5">
    <source>
        <dbReference type="ARBA" id="ARBA00023242"/>
    </source>
</evidence>
<dbReference type="PANTHER" id="PTHR15348">
    <property type="entry name" value="AT-RICH INTERACTIVE DOMAIN-CONTAINING PROTEIN ARID DOMAIN- CONTAINING PROTEIN DEAD RINGER PROTEIN B-CELL REGULATOR OF IGH TRANSCRIPTION BRIGHT"/>
    <property type="match status" value="1"/>
</dbReference>
<reference evidence="9" key="1">
    <citation type="submission" date="2022-01" db="EMBL/GenBank/DDBJ databases">
        <authorList>
            <person name="King R."/>
        </authorList>
    </citation>
    <scope>NUCLEOTIDE SEQUENCE</scope>
</reference>
<dbReference type="GO" id="GO:0006357">
    <property type="term" value="P:regulation of transcription by RNA polymerase II"/>
    <property type="evidence" value="ECO:0007669"/>
    <property type="project" value="InterPro"/>
</dbReference>
<reference evidence="9" key="2">
    <citation type="submission" date="2022-10" db="EMBL/GenBank/DDBJ databases">
        <authorList>
            <consortium name="ENA_rothamsted_submissions"/>
            <consortium name="culmorum"/>
            <person name="King R."/>
        </authorList>
    </citation>
    <scope>NUCLEOTIDE SEQUENCE</scope>
</reference>
<dbReference type="Gene3D" id="1.10.150.60">
    <property type="entry name" value="ARID DNA-binding domain"/>
    <property type="match status" value="1"/>
</dbReference>
<dbReference type="EMBL" id="OU895877">
    <property type="protein sequence ID" value="CAH1716446.1"/>
    <property type="molecule type" value="Genomic_DNA"/>
</dbReference>
<evidence type="ECO:0000256" key="4">
    <source>
        <dbReference type="ARBA" id="ARBA00023163"/>
    </source>
</evidence>
<dbReference type="SMART" id="SM01014">
    <property type="entry name" value="ARID"/>
    <property type="match status" value="1"/>
</dbReference>
<evidence type="ECO:0000256" key="6">
    <source>
        <dbReference type="SAM" id="MobiDB-lite"/>
    </source>
</evidence>
<dbReference type="PROSITE" id="PS51011">
    <property type="entry name" value="ARID"/>
    <property type="match status" value="1"/>
</dbReference>
<feature type="region of interest" description="Disordered" evidence="6">
    <location>
        <begin position="435"/>
        <end position="578"/>
    </location>
</feature>
<dbReference type="Proteomes" id="UP001153620">
    <property type="component" value="Chromosome 1"/>
</dbReference>
<sequence length="667" mass="74712">MDTRDSDLGDDSMSHIDEQSDREEDMRDCESSDEGVNVNGMNGVMDFNNRGSPERNSEMTDTPFPPNHPLGMLSNLSALNMSVPTLQSFQQHNDVLEKIKMQVRDMKVGFMNSDFSALHPSFTSTLQSSLGFNTHQVSQAQNNNNNNNQNSSHGNNESSNGFPFSSPTAAVNKDASNSSTSSETSNSSQQNNGWSFEEQFKQVRQLYEINDDPKRKLFLDDLFLFMQKRGTPINRLPIMAKSVLDLYELYNLVIARGGLVDVINKKLWQEIIKGLHLPSSITSAAFTLRTQYMKYLYPYECEKKSLSTPAELQAAIDGNRREGRRTSYGQFESQMQQQLQLPQLQRSPIPNSLQQMSPLSLVTHAQQNSHHRLMGAPGVVGQLPSIVPHDIEQRMLEYIKLFQAPKDLKRPQSPDVSREALNALEMSRMALWNMYNNTSPHNQHNNPSPPEVQQEALNLHQRESPSPIPSAPSPISIKRERDLHDLNDYPPAKRGLIRSNSDLNRKSSITNNNNNKYDHHIGSNNNNSQVTPIKDNSNKKRSESPSLTSQQIQNNENGTHHLQSPVRHHNKQNGLDSIGTTILNGMQFKIVSKENSSTGEPQLVVKLEVNGILFEGVLFPNPSNSSPASASTTPSTEPMISPVKHSSPNRNSLNDDHKLTQQMVSSS</sequence>
<feature type="compositionally biased region" description="Low complexity" evidence="6">
    <location>
        <begin position="620"/>
        <end position="636"/>
    </location>
</feature>
<organism evidence="9 10">
    <name type="scientific">Chironomus riparius</name>
    <dbReference type="NCBI Taxonomy" id="315576"/>
    <lineage>
        <taxon>Eukaryota</taxon>
        <taxon>Metazoa</taxon>
        <taxon>Ecdysozoa</taxon>
        <taxon>Arthropoda</taxon>
        <taxon>Hexapoda</taxon>
        <taxon>Insecta</taxon>
        <taxon>Pterygota</taxon>
        <taxon>Neoptera</taxon>
        <taxon>Endopterygota</taxon>
        <taxon>Diptera</taxon>
        <taxon>Nematocera</taxon>
        <taxon>Chironomoidea</taxon>
        <taxon>Chironomidae</taxon>
        <taxon>Chironominae</taxon>
        <taxon>Chironomus</taxon>
    </lineage>
</organism>
<name>A0A9P0NEP4_9DIPT</name>
<feature type="compositionally biased region" description="Low complexity" evidence="6">
    <location>
        <begin position="176"/>
        <end position="192"/>
    </location>
</feature>
<keyword evidence="5" id="KW-0539">Nucleus</keyword>
<evidence type="ECO:0000259" key="8">
    <source>
        <dbReference type="PROSITE" id="PS51486"/>
    </source>
</evidence>
<dbReference type="SUPFAM" id="SSF46774">
    <property type="entry name" value="ARID-like"/>
    <property type="match status" value="1"/>
</dbReference>
<dbReference type="GO" id="GO:0003677">
    <property type="term" value="F:DNA binding"/>
    <property type="evidence" value="ECO:0007669"/>
    <property type="project" value="UniProtKB-KW"/>
</dbReference>
<feature type="region of interest" description="Disordered" evidence="6">
    <location>
        <begin position="619"/>
        <end position="667"/>
    </location>
</feature>
<dbReference type="FunFam" id="1.10.150.60:FF:000007">
    <property type="entry name" value="AT-rich interactive domain-containing protein 3C"/>
    <property type="match status" value="1"/>
</dbReference>
<keyword evidence="3" id="KW-0238">DNA-binding</keyword>
<dbReference type="InterPro" id="IPR036431">
    <property type="entry name" value="ARID_dom_sf"/>
</dbReference>
<proteinExistence type="predicted"/>
<evidence type="ECO:0000256" key="3">
    <source>
        <dbReference type="ARBA" id="ARBA00023125"/>
    </source>
</evidence>
<dbReference type="GO" id="GO:0005634">
    <property type="term" value="C:nucleus"/>
    <property type="evidence" value="ECO:0007669"/>
    <property type="project" value="UniProtKB-SubCell"/>
</dbReference>
<feature type="compositionally biased region" description="Low complexity" evidence="6">
    <location>
        <begin position="138"/>
        <end position="160"/>
    </location>
</feature>
<dbReference type="SMART" id="SM00501">
    <property type="entry name" value="BRIGHT"/>
    <property type="match status" value="1"/>
</dbReference>
<evidence type="ECO:0000256" key="2">
    <source>
        <dbReference type="ARBA" id="ARBA00023015"/>
    </source>
</evidence>
<dbReference type="InterPro" id="IPR045147">
    <property type="entry name" value="ARI3A/B/C"/>
</dbReference>
<feature type="compositionally biased region" description="Basic and acidic residues" evidence="6">
    <location>
        <begin position="477"/>
        <end position="487"/>
    </location>
</feature>
<evidence type="ECO:0000313" key="10">
    <source>
        <dbReference type="Proteomes" id="UP001153620"/>
    </source>
</evidence>
<evidence type="ECO:0008006" key="11">
    <source>
        <dbReference type="Google" id="ProtNLM"/>
    </source>
</evidence>
<accession>A0A9P0NEP4</accession>